<feature type="compositionally biased region" description="Low complexity" evidence="10">
    <location>
        <begin position="632"/>
        <end position="646"/>
    </location>
</feature>
<dbReference type="Gene3D" id="1.10.510.10">
    <property type="entry name" value="Transferase(Phosphotransferase) domain 1"/>
    <property type="match status" value="1"/>
</dbReference>
<proteinExistence type="inferred from homology"/>
<reference evidence="13" key="1">
    <citation type="journal article" date="2020" name="Stud. Mycol.">
        <title>101 Dothideomycetes genomes: a test case for predicting lifestyles and emergence of pathogens.</title>
        <authorList>
            <person name="Haridas S."/>
            <person name="Albert R."/>
            <person name="Binder M."/>
            <person name="Bloem J."/>
            <person name="Labutti K."/>
            <person name="Salamov A."/>
            <person name="Andreopoulos B."/>
            <person name="Baker S."/>
            <person name="Barry K."/>
            <person name="Bills G."/>
            <person name="Bluhm B."/>
            <person name="Cannon C."/>
            <person name="Castanera R."/>
            <person name="Culley D."/>
            <person name="Daum C."/>
            <person name="Ezra D."/>
            <person name="Gonzalez J."/>
            <person name="Henrissat B."/>
            <person name="Kuo A."/>
            <person name="Liang C."/>
            <person name="Lipzen A."/>
            <person name="Lutzoni F."/>
            <person name="Magnuson J."/>
            <person name="Mondo S."/>
            <person name="Nolan M."/>
            <person name="Ohm R."/>
            <person name="Pangilinan J."/>
            <person name="Park H.-J."/>
            <person name="Ramirez L."/>
            <person name="Alfaro M."/>
            <person name="Sun H."/>
            <person name="Tritt A."/>
            <person name="Yoshinaga Y."/>
            <person name="Zwiers L.-H."/>
            <person name="Turgeon B."/>
            <person name="Goodwin S."/>
            <person name="Spatafora J."/>
            <person name="Crous P."/>
            <person name="Grigoriev I."/>
        </authorList>
    </citation>
    <scope>NUCLEOTIDE SEQUENCE</scope>
    <source>
        <strain evidence="13">CBS 130266</strain>
    </source>
</reference>
<dbReference type="GO" id="GO:0005524">
    <property type="term" value="F:ATP binding"/>
    <property type="evidence" value="ECO:0007669"/>
    <property type="project" value="UniProtKB-KW"/>
</dbReference>
<evidence type="ECO:0000313" key="13">
    <source>
        <dbReference type="EMBL" id="KAF2423433.1"/>
    </source>
</evidence>
<evidence type="ECO:0000256" key="11">
    <source>
        <dbReference type="SAM" id="Phobius"/>
    </source>
</evidence>
<evidence type="ECO:0000256" key="8">
    <source>
        <dbReference type="ARBA" id="ARBA00047899"/>
    </source>
</evidence>
<organism evidence="13 14">
    <name type="scientific">Tothia fuscella</name>
    <dbReference type="NCBI Taxonomy" id="1048955"/>
    <lineage>
        <taxon>Eukaryota</taxon>
        <taxon>Fungi</taxon>
        <taxon>Dikarya</taxon>
        <taxon>Ascomycota</taxon>
        <taxon>Pezizomycotina</taxon>
        <taxon>Dothideomycetes</taxon>
        <taxon>Pleosporomycetidae</taxon>
        <taxon>Venturiales</taxon>
        <taxon>Cylindrosympodiaceae</taxon>
        <taxon>Tothia</taxon>
    </lineage>
</organism>
<gene>
    <name evidence="13" type="ORF">EJ08DRAFT_451774</name>
</gene>
<keyword evidence="5 13" id="KW-0418">Kinase</keyword>
<dbReference type="InterPro" id="IPR011009">
    <property type="entry name" value="Kinase-like_dom_sf"/>
</dbReference>
<dbReference type="GO" id="GO:0005634">
    <property type="term" value="C:nucleus"/>
    <property type="evidence" value="ECO:0007669"/>
    <property type="project" value="TreeGrafter"/>
</dbReference>
<evidence type="ECO:0000256" key="2">
    <source>
        <dbReference type="ARBA" id="ARBA00022527"/>
    </source>
</evidence>
<dbReference type="SMART" id="SM00220">
    <property type="entry name" value="S_TKc"/>
    <property type="match status" value="1"/>
</dbReference>
<dbReference type="FunFam" id="3.30.200.20:FF:000306">
    <property type="entry name" value="IKS protein kinase"/>
    <property type="match status" value="1"/>
</dbReference>
<evidence type="ECO:0000256" key="10">
    <source>
        <dbReference type="SAM" id="MobiDB-lite"/>
    </source>
</evidence>
<dbReference type="OrthoDB" id="1405469at2759"/>
<comment type="catalytic activity">
    <reaction evidence="9">
        <text>L-seryl-[protein] + ATP = O-phospho-L-seryl-[protein] + ADP + H(+)</text>
        <dbReference type="Rhea" id="RHEA:17989"/>
        <dbReference type="Rhea" id="RHEA-COMP:9863"/>
        <dbReference type="Rhea" id="RHEA-COMP:11604"/>
        <dbReference type="ChEBI" id="CHEBI:15378"/>
        <dbReference type="ChEBI" id="CHEBI:29999"/>
        <dbReference type="ChEBI" id="CHEBI:30616"/>
        <dbReference type="ChEBI" id="CHEBI:83421"/>
        <dbReference type="ChEBI" id="CHEBI:456216"/>
        <dbReference type="EC" id="2.7.11.1"/>
    </reaction>
</comment>
<dbReference type="FunFam" id="1.10.510.10:FF:000699">
    <property type="entry name" value="Probable serine/threonine-protein kinase iksA"/>
    <property type="match status" value="1"/>
</dbReference>
<keyword evidence="11" id="KW-1133">Transmembrane helix</keyword>
<protein>
    <recommendedName>
        <fullName evidence="1">non-specific serine/threonine protein kinase</fullName>
        <ecNumber evidence="1">2.7.11.1</ecNumber>
    </recommendedName>
</protein>
<feature type="compositionally biased region" description="Basic and acidic residues" evidence="10">
    <location>
        <begin position="77"/>
        <end position="89"/>
    </location>
</feature>
<dbReference type="PROSITE" id="PS50011">
    <property type="entry name" value="PROTEIN_KINASE_DOM"/>
    <property type="match status" value="1"/>
</dbReference>
<keyword evidence="6" id="KW-0067">ATP-binding</keyword>
<dbReference type="AlphaFoldDB" id="A0A9P4TV41"/>
<feature type="transmembrane region" description="Helical" evidence="11">
    <location>
        <begin position="725"/>
        <end position="743"/>
    </location>
</feature>
<evidence type="ECO:0000256" key="1">
    <source>
        <dbReference type="ARBA" id="ARBA00012513"/>
    </source>
</evidence>
<evidence type="ECO:0000256" key="9">
    <source>
        <dbReference type="ARBA" id="ARBA00048679"/>
    </source>
</evidence>
<dbReference type="InterPro" id="IPR008271">
    <property type="entry name" value="Ser/Thr_kinase_AS"/>
</dbReference>
<evidence type="ECO:0000256" key="7">
    <source>
        <dbReference type="ARBA" id="ARBA00037982"/>
    </source>
</evidence>
<evidence type="ECO:0000256" key="3">
    <source>
        <dbReference type="ARBA" id="ARBA00022679"/>
    </source>
</evidence>
<dbReference type="CDD" id="cd00180">
    <property type="entry name" value="PKc"/>
    <property type="match status" value="1"/>
</dbReference>
<feature type="region of interest" description="Disordered" evidence="10">
    <location>
        <begin position="551"/>
        <end position="659"/>
    </location>
</feature>
<sequence>MEDERSDSAMDAALEASPRNMSRSMSLVPYVPEQSREIVLRHDSTVVVYDQRSRQLSLRDASQASSLEYTACPTCHRPFDDPPPHHESSEQSPQNHNSTHWMDPAYFHMLQHSAAPSRNPSPPPSPRKRLVQPVDRTVSPLSSGRRDRGTGRQVCMDMEELRSPPGAEFIASGTRTPPKSSGISTHAFSQGYFNNFFVEEGELGRGGKGVVLLVRHVLDGVSLGHFACKRVPVGDDHVWLEKVLVEVQLLQNLSHQNLVSYRHVWLEDWQLSPFGPSVPCAFILQQYCNAGDLYHYVFDSARTNPTTEQLKERMRRKSRSSTTGRRPTIPDVDLGGEPRRMHFEEIFSFFKDITSGLHHLHSHGYIHRDLKPQNCLLHNTGQGLIRVLVSDFGEVQMENVARKSTGATGTISYCAPEVLQRSQNLDGGFGNFTTKSDVFSLGMIVYFMCFAGLPYRTADLEEEKEDLDELREEICRWVGFDDENRVRADLPDKLYKFLKRLLSLRPGDRPSTEEILQVMRAGSSLDELGEGRGMAGVGVGGGSVLDDLRHRISSVESPSPTPRRMVSGIGRYQRPGPSKLRPKSPQKEMGRRSPSPSEQLLNGFQKADVKARRRRKSESDGGLSSNDDILHRPTPTRRASSRTRLALPPPPSSSSLAQGTSGLQIGGDEIFTIWRVLAFLLKYYTLSRQCYPGVAEPGYIVYPLMLLAALDFLSPGGISAVRRSALLFVIHFVVVQGAVWAGVLCPLRRSVL</sequence>
<feature type="domain" description="Protein kinase" evidence="12">
    <location>
        <begin position="197"/>
        <end position="525"/>
    </location>
</feature>
<evidence type="ECO:0000256" key="6">
    <source>
        <dbReference type="ARBA" id="ARBA00022840"/>
    </source>
</evidence>
<feature type="region of interest" description="Disordered" evidence="10">
    <location>
        <begin position="1"/>
        <end position="20"/>
    </location>
</feature>
<feature type="region of interest" description="Disordered" evidence="10">
    <location>
        <begin position="75"/>
        <end position="101"/>
    </location>
</feature>
<name>A0A9P4TV41_9PEZI</name>
<keyword evidence="3" id="KW-0808">Transferase</keyword>
<dbReference type="GO" id="GO:0005737">
    <property type="term" value="C:cytoplasm"/>
    <property type="evidence" value="ECO:0007669"/>
    <property type="project" value="TreeGrafter"/>
</dbReference>
<evidence type="ECO:0000313" key="14">
    <source>
        <dbReference type="Proteomes" id="UP000800235"/>
    </source>
</evidence>
<dbReference type="Pfam" id="PF00069">
    <property type="entry name" value="Pkinase"/>
    <property type="match status" value="1"/>
</dbReference>
<dbReference type="EC" id="2.7.11.1" evidence="1"/>
<dbReference type="InterPro" id="IPR050339">
    <property type="entry name" value="CC_SR_Kinase"/>
</dbReference>
<dbReference type="Proteomes" id="UP000800235">
    <property type="component" value="Unassembled WGS sequence"/>
</dbReference>
<keyword evidence="11" id="KW-0812">Transmembrane</keyword>
<dbReference type="PANTHER" id="PTHR11042:SF138">
    <property type="entry name" value="SERINE_THREONINE-PROTEIN KINASE IKS1-RELATED"/>
    <property type="match status" value="1"/>
</dbReference>
<keyword evidence="2" id="KW-0723">Serine/threonine-protein kinase</keyword>
<dbReference type="PROSITE" id="PS00108">
    <property type="entry name" value="PROTEIN_KINASE_ST"/>
    <property type="match status" value="1"/>
</dbReference>
<dbReference type="InterPro" id="IPR000719">
    <property type="entry name" value="Prot_kinase_dom"/>
</dbReference>
<feature type="region of interest" description="Disordered" evidence="10">
    <location>
        <begin position="307"/>
        <end position="334"/>
    </location>
</feature>
<dbReference type="EMBL" id="MU007082">
    <property type="protein sequence ID" value="KAF2423433.1"/>
    <property type="molecule type" value="Genomic_DNA"/>
</dbReference>
<evidence type="ECO:0000256" key="4">
    <source>
        <dbReference type="ARBA" id="ARBA00022741"/>
    </source>
</evidence>
<comment type="catalytic activity">
    <reaction evidence="8">
        <text>L-threonyl-[protein] + ATP = O-phospho-L-threonyl-[protein] + ADP + H(+)</text>
        <dbReference type="Rhea" id="RHEA:46608"/>
        <dbReference type="Rhea" id="RHEA-COMP:11060"/>
        <dbReference type="Rhea" id="RHEA-COMP:11605"/>
        <dbReference type="ChEBI" id="CHEBI:15378"/>
        <dbReference type="ChEBI" id="CHEBI:30013"/>
        <dbReference type="ChEBI" id="CHEBI:30616"/>
        <dbReference type="ChEBI" id="CHEBI:61977"/>
        <dbReference type="ChEBI" id="CHEBI:456216"/>
        <dbReference type="EC" id="2.7.11.1"/>
    </reaction>
</comment>
<comment type="caution">
    <text evidence="13">The sequence shown here is derived from an EMBL/GenBank/DDBJ whole genome shotgun (WGS) entry which is preliminary data.</text>
</comment>
<dbReference type="Gene3D" id="3.30.200.20">
    <property type="entry name" value="Phosphorylase Kinase, domain 1"/>
    <property type="match status" value="1"/>
</dbReference>
<comment type="similarity">
    <text evidence="7">Belongs to the protein kinase superfamily. Ser/Thr protein kinase family. GCN2 subfamily.</text>
</comment>
<dbReference type="GO" id="GO:0004674">
    <property type="term" value="F:protein serine/threonine kinase activity"/>
    <property type="evidence" value="ECO:0007669"/>
    <property type="project" value="UniProtKB-KW"/>
</dbReference>
<keyword evidence="4" id="KW-0547">Nucleotide-binding</keyword>
<dbReference type="SUPFAM" id="SSF56112">
    <property type="entry name" value="Protein kinase-like (PK-like)"/>
    <property type="match status" value="1"/>
</dbReference>
<accession>A0A9P4TV41</accession>
<dbReference type="PANTHER" id="PTHR11042">
    <property type="entry name" value="EUKARYOTIC TRANSLATION INITIATION FACTOR 2-ALPHA KINASE EIF2-ALPHA KINASE -RELATED"/>
    <property type="match status" value="1"/>
</dbReference>
<keyword evidence="14" id="KW-1185">Reference proteome</keyword>
<keyword evidence="11" id="KW-0472">Membrane</keyword>
<feature type="region of interest" description="Disordered" evidence="10">
    <location>
        <begin position="113"/>
        <end position="153"/>
    </location>
</feature>
<evidence type="ECO:0000256" key="5">
    <source>
        <dbReference type="ARBA" id="ARBA00022777"/>
    </source>
</evidence>
<evidence type="ECO:0000259" key="12">
    <source>
        <dbReference type="PROSITE" id="PS50011"/>
    </source>
</evidence>